<protein>
    <recommendedName>
        <fullName evidence="3">Nudix hydrolase domain-containing protein</fullName>
    </recommendedName>
</protein>
<dbReference type="InterPro" id="IPR000086">
    <property type="entry name" value="NUDIX_hydrolase_dom"/>
</dbReference>
<evidence type="ECO:0000256" key="1">
    <source>
        <dbReference type="ARBA" id="ARBA00022801"/>
    </source>
</evidence>
<dbReference type="PANTHER" id="PTHR43736:SF1">
    <property type="entry name" value="DIHYDRONEOPTERIN TRIPHOSPHATE DIPHOSPHATASE"/>
    <property type="match status" value="1"/>
</dbReference>
<keyword evidence="1 2" id="KW-0378">Hydrolase</keyword>
<dbReference type="SUPFAM" id="SSF55811">
    <property type="entry name" value="Nudix"/>
    <property type="match status" value="1"/>
</dbReference>
<dbReference type="InterPro" id="IPR015797">
    <property type="entry name" value="NUDIX_hydrolase-like_dom_sf"/>
</dbReference>
<dbReference type="InterPro" id="IPR020084">
    <property type="entry name" value="NUDIX_hydrolase_CS"/>
</dbReference>
<sequence>MSAHTSTVSRAYPTEPRVGVGVVVLRQLADGNPETLLIRRAKAPNRGAWCFPGGSLELGETLVQCAVRETLEETGLRLRCRLPEMAAVETGPRDHPRHAPISHTLEYPSSFVAGDAISYDSDGALAFHYAIINVAGVPEDPEQPAVPGDDALEARWFAVRELGQLESRSG</sequence>
<dbReference type="AlphaFoldDB" id="A0AAD9IH73"/>
<comment type="caution">
    <text evidence="4">The sequence shown here is derived from an EMBL/GenBank/DDBJ whole genome shotgun (WGS) entry which is preliminary data.</text>
</comment>
<organism evidence="4 5">
    <name type="scientific">Prototheca wickerhamii</name>
    <dbReference type="NCBI Taxonomy" id="3111"/>
    <lineage>
        <taxon>Eukaryota</taxon>
        <taxon>Viridiplantae</taxon>
        <taxon>Chlorophyta</taxon>
        <taxon>core chlorophytes</taxon>
        <taxon>Trebouxiophyceae</taxon>
        <taxon>Chlorellales</taxon>
        <taxon>Chlorellaceae</taxon>
        <taxon>Prototheca</taxon>
    </lineage>
</organism>
<dbReference type="PRINTS" id="PR00502">
    <property type="entry name" value="NUDIXFAMILY"/>
</dbReference>
<dbReference type="Pfam" id="PF00293">
    <property type="entry name" value="NUDIX"/>
    <property type="match status" value="1"/>
</dbReference>
<dbReference type="GO" id="GO:0016787">
    <property type="term" value="F:hydrolase activity"/>
    <property type="evidence" value="ECO:0007669"/>
    <property type="project" value="UniProtKB-KW"/>
</dbReference>
<dbReference type="PANTHER" id="PTHR43736">
    <property type="entry name" value="ADP-RIBOSE PYROPHOSPHATASE"/>
    <property type="match status" value="1"/>
</dbReference>
<dbReference type="PROSITE" id="PS51462">
    <property type="entry name" value="NUDIX"/>
    <property type="match status" value="1"/>
</dbReference>
<proteinExistence type="inferred from homology"/>
<dbReference type="Gene3D" id="3.90.79.10">
    <property type="entry name" value="Nucleoside Triphosphate Pyrophosphohydrolase"/>
    <property type="match status" value="1"/>
</dbReference>
<evidence type="ECO:0000313" key="4">
    <source>
        <dbReference type="EMBL" id="KAK2078439.1"/>
    </source>
</evidence>
<dbReference type="InterPro" id="IPR020476">
    <property type="entry name" value="Nudix_hydrolase"/>
</dbReference>
<name>A0AAD9IH73_PROWI</name>
<keyword evidence="5" id="KW-1185">Reference proteome</keyword>
<accession>A0AAD9IH73</accession>
<feature type="domain" description="Nudix hydrolase" evidence="3">
    <location>
        <begin position="15"/>
        <end position="170"/>
    </location>
</feature>
<evidence type="ECO:0000256" key="2">
    <source>
        <dbReference type="RuleBase" id="RU003476"/>
    </source>
</evidence>
<reference evidence="4" key="1">
    <citation type="submission" date="2021-01" db="EMBL/GenBank/DDBJ databases">
        <authorList>
            <person name="Eckstrom K.M.E."/>
        </authorList>
    </citation>
    <scope>NUCLEOTIDE SEQUENCE</scope>
    <source>
        <strain evidence="4">UVCC 0001</strain>
    </source>
</reference>
<dbReference type="PROSITE" id="PS00893">
    <property type="entry name" value="NUDIX_BOX"/>
    <property type="match status" value="1"/>
</dbReference>
<dbReference type="CDD" id="cd04673">
    <property type="entry name" value="NUDIX_ADPRase"/>
    <property type="match status" value="1"/>
</dbReference>
<dbReference type="Proteomes" id="UP001255856">
    <property type="component" value="Unassembled WGS sequence"/>
</dbReference>
<comment type="similarity">
    <text evidence="2">Belongs to the Nudix hydrolase family.</text>
</comment>
<dbReference type="EMBL" id="JASFZW010000004">
    <property type="protein sequence ID" value="KAK2078439.1"/>
    <property type="molecule type" value="Genomic_DNA"/>
</dbReference>
<evidence type="ECO:0000313" key="5">
    <source>
        <dbReference type="Proteomes" id="UP001255856"/>
    </source>
</evidence>
<evidence type="ECO:0000259" key="3">
    <source>
        <dbReference type="PROSITE" id="PS51462"/>
    </source>
</evidence>
<gene>
    <name evidence="4" type="ORF">QBZ16_003279</name>
</gene>